<name>F7VJK0_ORYSJ</name>
<dbReference type="HAMAP" id="MF_01660">
    <property type="entry name" value="MenH"/>
    <property type="match status" value="1"/>
</dbReference>
<dbReference type="SFLD" id="SFLDF00009">
    <property type="entry name" value="o-succinylbenzoate_synthase"/>
    <property type="match status" value="1"/>
</dbReference>
<dbReference type="GO" id="GO:0070205">
    <property type="term" value="F:2-succinyl-6-hydroxy-2,4-cyclohexadiene-1-carboxylate synthase activity"/>
    <property type="evidence" value="ECO:0007669"/>
    <property type="project" value="InterPro"/>
</dbReference>
<dbReference type="GeneID" id="4329786"/>
<dbReference type="SUPFAM" id="SSF53474">
    <property type="entry name" value="alpha/beta-Hydrolases"/>
    <property type="match status" value="1"/>
</dbReference>
<evidence type="ECO:0000256" key="3">
    <source>
        <dbReference type="ARBA" id="ARBA00022723"/>
    </source>
</evidence>
<dbReference type="PANTHER" id="PTHR42916:SF1">
    <property type="entry name" value="PROTEIN PHYLLO, CHLOROPLASTIC"/>
    <property type="match status" value="1"/>
</dbReference>
<dbReference type="Pfam" id="PF16582">
    <property type="entry name" value="TPP_enzyme_M_2"/>
    <property type="match status" value="1"/>
</dbReference>
<dbReference type="GO" id="GO:0009234">
    <property type="term" value="P:menaquinone biosynthetic process"/>
    <property type="evidence" value="ECO:0007669"/>
    <property type="project" value="UniProtKB-KW"/>
</dbReference>
<dbReference type="InterPro" id="IPR029035">
    <property type="entry name" value="DHS-like_NAD/FAD-binding_dom"/>
</dbReference>
<dbReference type="Pfam" id="PF02775">
    <property type="entry name" value="TPP_enzyme_C"/>
    <property type="match status" value="1"/>
</dbReference>
<keyword evidence="7" id="KW-0456">Lyase</keyword>
<dbReference type="SUPFAM" id="SSF51604">
    <property type="entry name" value="Enolase C-terminal domain-like"/>
    <property type="match status" value="1"/>
</dbReference>
<evidence type="ECO:0000313" key="9">
    <source>
        <dbReference type="EMBL" id="DAA34846.1"/>
    </source>
</evidence>
<feature type="domain" description="Mandelate racemase/muconate lactonizing enzyme C-terminal" evidence="8">
    <location>
        <begin position="1161"/>
        <end position="1256"/>
    </location>
</feature>
<evidence type="ECO:0000259" key="8">
    <source>
        <dbReference type="SMART" id="SM00922"/>
    </source>
</evidence>
<comment type="miscellaneous">
    <text evidence="9">The sequence shown here is derived from an EMBL/GenBank/DDBJ third party annotation (TPA) entry.</text>
</comment>
<dbReference type="Gene3D" id="3.40.50.1820">
    <property type="entry name" value="alpha/beta hydrolase"/>
    <property type="match status" value="1"/>
</dbReference>
<keyword evidence="6" id="KW-0464">Manganese</keyword>
<dbReference type="Gene3D" id="3.30.390.10">
    <property type="entry name" value="Enolase-like, N-terminal domain"/>
    <property type="match status" value="1"/>
</dbReference>
<dbReference type="GO" id="GO:0070204">
    <property type="term" value="F:2-succinyl-5-enolpyruvyl-6-hydroxy-3-cyclohexene-1-carboxylic-acid synthase activity"/>
    <property type="evidence" value="ECO:0007669"/>
    <property type="project" value="InterPro"/>
</dbReference>
<dbReference type="InterPro" id="IPR029058">
    <property type="entry name" value="AB_hydrolase_fold"/>
</dbReference>
<dbReference type="CDD" id="cd02009">
    <property type="entry name" value="TPP_SHCHC_synthase"/>
    <property type="match status" value="1"/>
</dbReference>
<protein>
    <submittedName>
        <fullName evidence="9">Chloroplast phylloquinone biosynthesis protein</fullName>
    </submittedName>
</protein>
<evidence type="ECO:0000256" key="2">
    <source>
        <dbReference type="ARBA" id="ARBA00022679"/>
    </source>
</evidence>
<dbReference type="Pfam" id="PF13378">
    <property type="entry name" value="MR_MLE_C"/>
    <property type="match status" value="1"/>
</dbReference>
<dbReference type="InterPro" id="IPR018110">
    <property type="entry name" value="Mandel_Rmase/mucon_lact_enz_CS"/>
</dbReference>
<dbReference type="InterPro" id="IPR011766">
    <property type="entry name" value="TPP_enzyme_TPP-bd"/>
</dbReference>
<dbReference type="KEGG" id="osa:4329786"/>
<sequence>MLAVVFSSGHRLLPLPVLPGTFTTPPPPPPPPLLSPRRPLLAPRRRRCLCGGGGGGLLLLRAVAARRAGIVIDVDEVGEVGDRDLPVDVSFTRRLPPVLTLGDGLAALRRAGEEVKACPPAAAASGVIRFEVLVPPSTKALKWLCTQFKRSSLFPQFYLSRKQTTDSSIQLEISGAGSAICFHGSSRVDNGFDLISRYLSFNSHLIRAYGSVGVKYDKELLSLEERIGSFYFFIPQVELSEFDGYSMLSSTIVWDDSVSHTFEDSVCLFESCFSQIWSSYDSSATICYENMVTSYIGESRMSESRNTQLVYLDAEFLAVIDGKAVTEKENCPTSDQSFVRFSPQFLFCANMDLCLQSNKIESFIRRCSNINLAWASFIVEEFVRLGFTYFCIAPGSRSSPLALSASVHPLTTCISCYDERSLGFHALGYGRGSRKPAIVITSSGTAVSNLLPSVVEASQDFVPLILLTADRPPELQDVGANQAINQVNHFGSFVRHFFSLPPPDDHIYARMVLTTVDSAAYYAMQAPQGPVHINCAFREPLDYGYQDWSVDCLKGLDKWFINREPYTRYLGMKMVSALGNYSCSVREVLEIVKNANQGLLLVGAIHTEDDIWAVTLLARHLSWPIAADVLSGLRMRKVQKSIPGLDKSICFIDHIDQILLSESVKSWKTPDVIVQIGSRITSKRVGTYLESCSPSSYILIDAHPCRHDPSHVVTHRIQATITEFAASLCQCNFQTKTSRWSDILMVLNSAVSQEIMFQVHSECSLTEPYVAHVIGEALYGDATMFIGNSMVIRDLDMFGKGWIDHSTNANNAMMHHFPGFLGAPVAGNRGASGIDGLLSTSIGFAIGSNKHVFCVIGDISFLHDTNGLSLLNQRTQRKPMTVIVINNHGGAIFSLLPVAKTASLQILEKFFYTLHDISISKLCAAHRIKHILVQTKAELHDALVKSHEGHVDCVVEVENRIVDNANFHRIISMFTDHSATMHLAYLLGGPYCKDGVNGFSVGRIHAAEYMFYRIQLAAPRTSGISESSFFHEGFILKLCVGDSIVGFGEVAPIEIHEEDLLDVEEQLRFLFHRMKDAELDVVPLLRGSFSNWIWTTLGIPPSSVFPSVKCGLEMAILNLLESQRIDRSYGIFTGSNVVEYNQSSTANIQICALVDSCGTPMDVTLAVVKLVAEGFTTVKLKVGRRENPAEDAAVIQKVREIVGYKINIRADANRKWTYEQAIDFGSRVKGLCLQYIEEPVDSVNDIIKFCENSGLPVALDETIDNLTGDVIPKLHQFSHPGIVALVIKPSVVGGFETAAYIAKWAHMHDKMAVISSTYESSVGLATYIQFAHYVDRQNDITSRIKNRGSCGNVAHGLGTYQWLREDVSDQKLKIHAPPLGDGIRASAEDAHGYLQHLVINDKKIERTYSEEKLRSYFIQVDGDNFSYQVKLQEGGDCTHEKVILFLHGFLGTSEDWVPMMKALSPSARVIAVDLPGHGESEILQHDVENSNQISFSVQSVADLLLKLIRNITDGAVVVVGYSMGARIALHMALNQNHKISGAVIISGSPGLRDEASKRRRSAIDRSRAHFLSSCGLENFLETWYSAKMWASLREHPKFDSLVRTRMKHNNIKALSKVLADSSIGTQKSLWEDLKHLKSPLLIVAGEKDPKFKEISQQMCREIRKHKDRESDGLCEMIIIPDSGHAVHVENPLPLVRAIRKFLVRDIPDVISK</sequence>
<dbReference type="NCBIfam" id="TIGR01927">
    <property type="entry name" value="menC_gam_Gplu"/>
    <property type="match status" value="1"/>
</dbReference>
<dbReference type="SMART" id="SM00922">
    <property type="entry name" value="MR_MLE"/>
    <property type="match status" value="1"/>
</dbReference>
<keyword evidence="4" id="KW-0460">Magnesium</keyword>
<evidence type="ECO:0000256" key="7">
    <source>
        <dbReference type="ARBA" id="ARBA00023239"/>
    </source>
</evidence>
<dbReference type="InterPro" id="IPR029061">
    <property type="entry name" value="THDP-binding"/>
</dbReference>
<dbReference type="InterPro" id="IPR036849">
    <property type="entry name" value="Enolase-like_C_sf"/>
</dbReference>
<dbReference type="InterPro" id="IPR013342">
    <property type="entry name" value="Mandelate_racemase_C"/>
</dbReference>
<dbReference type="InterPro" id="IPR032264">
    <property type="entry name" value="MenD_middle"/>
</dbReference>
<dbReference type="InterPro" id="IPR000073">
    <property type="entry name" value="AB_hydrolase_1"/>
</dbReference>
<dbReference type="Pfam" id="PF00561">
    <property type="entry name" value="Abhydrolase_1"/>
    <property type="match status" value="1"/>
</dbReference>
<dbReference type="InterPro" id="IPR004433">
    <property type="entry name" value="MenaQ_synth_MenD"/>
</dbReference>
<gene>
    <name evidence="9" type="primary">PHYLLO</name>
</gene>
<dbReference type="SUPFAM" id="SSF52467">
    <property type="entry name" value="DHS-like NAD/FAD-binding domain"/>
    <property type="match status" value="1"/>
</dbReference>
<dbReference type="HOGENOM" id="CLU_840421_0_0_1"/>
<dbReference type="PANTHER" id="PTHR42916">
    <property type="entry name" value="2-SUCCINYL-5-ENOLPYRUVYL-6-HYDROXY-3-CYCLOHEXENE-1-CARBOXYLATE SYNTHASE"/>
    <property type="match status" value="1"/>
</dbReference>
<evidence type="ECO:0000256" key="6">
    <source>
        <dbReference type="ARBA" id="ARBA00023211"/>
    </source>
</evidence>
<dbReference type="CDD" id="cd07037">
    <property type="entry name" value="TPP_PYR_MenD"/>
    <property type="match status" value="1"/>
</dbReference>
<dbReference type="GO" id="GO:0009063">
    <property type="term" value="P:amino acid catabolic process"/>
    <property type="evidence" value="ECO:0007669"/>
    <property type="project" value="InterPro"/>
</dbReference>
<dbReference type="InterPro" id="IPR029065">
    <property type="entry name" value="Enolase_C-like"/>
</dbReference>
<dbReference type="SUPFAM" id="SSF54826">
    <property type="entry name" value="Enolase N-terminal domain-like"/>
    <property type="match status" value="1"/>
</dbReference>
<dbReference type="GO" id="GO:0030976">
    <property type="term" value="F:thiamine pyrophosphate binding"/>
    <property type="evidence" value="ECO:0007669"/>
    <property type="project" value="InterPro"/>
</dbReference>
<dbReference type="GO" id="GO:0046872">
    <property type="term" value="F:metal ion binding"/>
    <property type="evidence" value="ECO:0007669"/>
    <property type="project" value="UniProtKB-KW"/>
</dbReference>
<evidence type="ECO:0000256" key="5">
    <source>
        <dbReference type="ARBA" id="ARBA00023052"/>
    </source>
</evidence>
<dbReference type="Pfam" id="PF02776">
    <property type="entry name" value="TPP_enzyme_N"/>
    <property type="match status" value="1"/>
</dbReference>
<evidence type="ECO:0000256" key="1">
    <source>
        <dbReference type="ARBA" id="ARBA00022428"/>
    </source>
</evidence>
<proteinExistence type="evidence at transcript level"/>
<keyword evidence="1" id="KW-0474">Menaquinone biosynthesis</keyword>
<dbReference type="Gene3D" id="3.40.50.970">
    <property type="match status" value="2"/>
</dbReference>
<keyword evidence="3" id="KW-0479">Metal-binding</keyword>
<dbReference type="NCBIfam" id="TIGR00173">
    <property type="entry name" value="menD"/>
    <property type="match status" value="1"/>
</dbReference>
<organism evidence="9">
    <name type="scientific">Oryza sativa subsp. japonica</name>
    <name type="common">Rice</name>
    <dbReference type="NCBI Taxonomy" id="39947"/>
    <lineage>
        <taxon>Eukaryota</taxon>
        <taxon>Viridiplantae</taxon>
        <taxon>Streptophyta</taxon>
        <taxon>Embryophyta</taxon>
        <taxon>Tracheophyta</taxon>
        <taxon>Spermatophyta</taxon>
        <taxon>Magnoliopsida</taxon>
        <taxon>Liliopsida</taxon>
        <taxon>Poales</taxon>
        <taxon>Poaceae</taxon>
        <taxon>BOP clade</taxon>
        <taxon>Oryzoideae</taxon>
        <taxon>Oryzeae</taxon>
        <taxon>Oryzinae</taxon>
        <taxon>Oryza</taxon>
        <taxon>Oryza sativa</taxon>
    </lineage>
</organism>
<keyword evidence="2" id="KW-0808">Transferase</keyword>
<evidence type="ECO:0000256" key="4">
    <source>
        <dbReference type="ARBA" id="ARBA00022842"/>
    </source>
</evidence>
<dbReference type="PROSITE" id="PS00909">
    <property type="entry name" value="MR_MLE_2"/>
    <property type="match status" value="1"/>
</dbReference>
<dbReference type="OrthoDB" id="8119704at2759"/>
<dbReference type="InterPro" id="IPR022485">
    <property type="entry name" value="SHCHC_synthase_MenH"/>
</dbReference>
<dbReference type="InterPro" id="IPR029017">
    <property type="entry name" value="Enolase-like_N"/>
</dbReference>
<reference evidence="9" key="1">
    <citation type="journal article" date="2006" name="J. Biol. Chem.">
        <title>A plant locus essential for phylloquinone (vitamin K1) biosynthesis originated from a fusion of four eubacterial genes.</title>
        <authorList>
            <person name="Gross J."/>
            <person name="Cho W.K."/>
            <person name="Lezhneva L."/>
            <person name="Falk J."/>
            <person name="Krupinska K."/>
            <person name="Shinozaki K."/>
            <person name="Seki M."/>
            <person name="Herrmann R.G."/>
            <person name="Meurer J."/>
        </authorList>
    </citation>
    <scope>NUCLEOTIDE SEQUENCE</scope>
</reference>
<dbReference type="SUPFAM" id="SSF52518">
    <property type="entry name" value="Thiamin diphosphate-binding fold (THDP-binding)"/>
    <property type="match status" value="2"/>
</dbReference>
<dbReference type="InterPro" id="IPR012001">
    <property type="entry name" value="Thiamin_PyroP_enz_TPP-bd_dom"/>
</dbReference>
<dbReference type="EMBL" id="BK005797">
    <property type="protein sequence ID" value="DAA34846.1"/>
    <property type="molecule type" value="mRNA"/>
</dbReference>
<dbReference type="Gene3D" id="3.20.20.120">
    <property type="entry name" value="Enolase-like C-terminal domain"/>
    <property type="match status" value="1"/>
</dbReference>
<dbReference type="Gene3D" id="3.40.50.1220">
    <property type="entry name" value="TPP-binding domain"/>
    <property type="match status" value="1"/>
</dbReference>
<dbReference type="HAMAP" id="MF_01659">
    <property type="entry name" value="MenD"/>
    <property type="match status" value="1"/>
</dbReference>
<keyword evidence="5" id="KW-0786">Thiamine pyrophosphate</keyword>
<accession>F7VJK0</accession>
<dbReference type="SFLD" id="SFLDG00180">
    <property type="entry name" value="muconate_cycloisomerase"/>
    <property type="match status" value="1"/>
</dbReference>
<dbReference type="SFLD" id="SFLDS00001">
    <property type="entry name" value="Enolase"/>
    <property type="match status" value="1"/>
</dbReference>